<reference evidence="15" key="2">
    <citation type="journal article" date="2021" name="PeerJ">
        <title>Extensive microbial diversity within the chicken gut microbiome revealed by metagenomics and culture.</title>
        <authorList>
            <person name="Gilroy R."/>
            <person name="Ravi A."/>
            <person name="Getino M."/>
            <person name="Pursley I."/>
            <person name="Horton D.L."/>
            <person name="Alikhan N.F."/>
            <person name="Baker D."/>
            <person name="Gharbi K."/>
            <person name="Hall N."/>
            <person name="Watson M."/>
            <person name="Adriaenssens E.M."/>
            <person name="Foster-Nyarko E."/>
            <person name="Jarju S."/>
            <person name="Secka A."/>
            <person name="Antonio M."/>
            <person name="Oren A."/>
            <person name="Chaudhuri R.R."/>
            <person name="La Ragione R."/>
            <person name="Hildebrand F."/>
            <person name="Pallen M.J."/>
        </authorList>
    </citation>
    <scope>NUCLEOTIDE SEQUENCE</scope>
    <source>
        <strain evidence="15">ChiW25-3613</strain>
    </source>
</reference>
<evidence type="ECO:0000256" key="3">
    <source>
        <dbReference type="ARBA" id="ARBA00005133"/>
    </source>
</evidence>
<dbReference type="FunFam" id="3.20.20.70:FF:000009">
    <property type="entry name" value="1-(5-phosphoribosyl)-5-[(5-phosphoribosylamino)methylideneamino] imidazole-4-carboxamide isomerase"/>
    <property type="match status" value="1"/>
</dbReference>
<feature type="active site" description="Proton donor" evidence="12">
    <location>
        <position position="129"/>
    </location>
</feature>
<evidence type="ECO:0000256" key="11">
    <source>
        <dbReference type="ARBA" id="ARBA00030547"/>
    </source>
</evidence>
<dbReference type="GO" id="GO:0005737">
    <property type="term" value="C:cytoplasm"/>
    <property type="evidence" value="ECO:0007669"/>
    <property type="project" value="UniProtKB-SubCell"/>
</dbReference>
<evidence type="ECO:0000256" key="8">
    <source>
        <dbReference type="ARBA" id="ARBA00022605"/>
    </source>
</evidence>
<dbReference type="EMBL" id="DVHB01000127">
    <property type="protein sequence ID" value="HIR40128.1"/>
    <property type="molecule type" value="Genomic_DNA"/>
</dbReference>
<dbReference type="CDD" id="cd04732">
    <property type="entry name" value="HisA"/>
    <property type="match status" value="1"/>
</dbReference>
<dbReference type="InterPro" id="IPR044524">
    <property type="entry name" value="Isoase_HisA-like"/>
</dbReference>
<keyword evidence="10 12" id="KW-0413">Isomerase</keyword>
<evidence type="ECO:0000256" key="10">
    <source>
        <dbReference type="ARBA" id="ARBA00023235"/>
    </source>
</evidence>
<dbReference type="SUPFAM" id="SSF51366">
    <property type="entry name" value="Ribulose-phoshate binding barrel"/>
    <property type="match status" value="1"/>
</dbReference>
<dbReference type="HAMAP" id="MF_01014">
    <property type="entry name" value="HisA"/>
    <property type="match status" value="1"/>
</dbReference>
<protein>
    <recommendedName>
        <fullName evidence="6 12">1-(5-phosphoribosyl)-5-[(5-phosphoribosylamino)methylideneamino] imidazole-4-carboxamide isomerase</fullName>
        <ecNumber evidence="5 12">5.3.1.16</ecNumber>
    </recommendedName>
    <alternativeName>
        <fullName evidence="11 12">Phosphoribosylformimino-5-aminoimidazole carboxamide ribotide isomerase</fullName>
    </alternativeName>
</protein>
<dbReference type="GO" id="GO:0000105">
    <property type="term" value="P:L-histidine biosynthetic process"/>
    <property type="evidence" value="ECO:0007669"/>
    <property type="project" value="UniProtKB-UniRule"/>
</dbReference>
<evidence type="ECO:0000256" key="7">
    <source>
        <dbReference type="ARBA" id="ARBA00022490"/>
    </source>
</evidence>
<keyword evidence="8 12" id="KW-0028">Amino-acid biosynthesis</keyword>
<dbReference type="InterPro" id="IPR023016">
    <property type="entry name" value="HisA/PriA"/>
</dbReference>
<dbReference type="Proteomes" id="UP000824179">
    <property type="component" value="Unassembled WGS sequence"/>
</dbReference>
<name>A0A9D1DBU0_9FIRM</name>
<evidence type="ECO:0000256" key="9">
    <source>
        <dbReference type="ARBA" id="ARBA00023102"/>
    </source>
</evidence>
<dbReference type="PANTHER" id="PTHR43090">
    <property type="entry name" value="1-(5-PHOSPHORIBOSYL)-5-[(5-PHOSPHORIBOSYLAMINO)METHYLIDENEAMINO] IMIDAZOLE-4-CARBOXAMIDE ISOMERASE"/>
    <property type="match status" value="1"/>
</dbReference>
<comment type="pathway">
    <text evidence="3 12 14">Amino-acid biosynthesis; L-histidine biosynthesis; L-histidine from 5-phospho-alpha-D-ribose 1-diphosphate: step 4/9.</text>
</comment>
<dbReference type="GO" id="GO:0003949">
    <property type="term" value="F:1-(5-phosphoribosyl)-5-[(5-phosphoribosylamino)methylideneamino]imidazole-4-carboxamide isomerase activity"/>
    <property type="evidence" value="ECO:0007669"/>
    <property type="project" value="UniProtKB-UniRule"/>
</dbReference>
<dbReference type="InterPro" id="IPR011060">
    <property type="entry name" value="RibuloseP-bd_barrel"/>
</dbReference>
<dbReference type="GO" id="GO:0000162">
    <property type="term" value="P:L-tryptophan biosynthetic process"/>
    <property type="evidence" value="ECO:0007669"/>
    <property type="project" value="TreeGrafter"/>
</dbReference>
<dbReference type="Gene3D" id="3.20.20.70">
    <property type="entry name" value="Aldolase class I"/>
    <property type="match status" value="1"/>
</dbReference>
<dbReference type="Pfam" id="PF00977">
    <property type="entry name" value="His_biosynth"/>
    <property type="match status" value="1"/>
</dbReference>
<dbReference type="InterPro" id="IPR006062">
    <property type="entry name" value="His_biosynth"/>
</dbReference>
<proteinExistence type="inferred from homology"/>
<accession>A0A9D1DBU0</accession>
<comment type="subcellular location">
    <subcellularLocation>
        <location evidence="2 12 14">Cytoplasm</location>
    </subcellularLocation>
</comment>
<keyword evidence="7 12" id="KW-0963">Cytoplasm</keyword>
<evidence type="ECO:0000256" key="2">
    <source>
        <dbReference type="ARBA" id="ARBA00004496"/>
    </source>
</evidence>
<dbReference type="EC" id="5.3.1.16" evidence="5 12"/>
<evidence type="ECO:0000256" key="4">
    <source>
        <dbReference type="ARBA" id="ARBA00009667"/>
    </source>
</evidence>
<comment type="similarity">
    <text evidence="4 12 13">Belongs to the HisA/HisF family.</text>
</comment>
<organism evidence="15 16">
    <name type="scientific">Candidatus Coproplasma stercoripullorum</name>
    <dbReference type="NCBI Taxonomy" id="2840751"/>
    <lineage>
        <taxon>Bacteria</taxon>
        <taxon>Bacillati</taxon>
        <taxon>Bacillota</taxon>
        <taxon>Clostridia</taxon>
        <taxon>Eubacteriales</taxon>
        <taxon>Candidatus Coproplasma</taxon>
    </lineage>
</organism>
<dbReference type="InterPro" id="IPR013785">
    <property type="entry name" value="Aldolase_TIM"/>
</dbReference>
<dbReference type="AlphaFoldDB" id="A0A9D1DBU0"/>
<evidence type="ECO:0000256" key="5">
    <source>
        <dbReference type="ARBA" id="ARBA00012550"/>
    </source>
</evidence>
<evidence type="ECO:0000256" key="14">
    <source>
        <dbReference type="RuleBase" id="RU003658"/>
    </source>
</evidence>
<evidence type="ECO:0000313" key="16">
    <source>
        <dbReference type="Proteomes" id="UP000824179"/>
    </source>
</evidence>
<comment type="catalytic activity">
    <reaction evidence="1 12 14">
        <text>1-(5-phospho-beta-D-ribosyl)-5-[(5-phospho-beta-D-ribosylamino)methylideneamino]imidazole-4-carboxamide = 5-[(5-phospho-1-deoxy-D-ribulos-1-ylimino)methylamino]-1-(5-phospho-beta-D-ribosyl)imidazole-4-carboxamide</text>
        <dbReference type="Rhea" id="RHEA:15469"/>
        <dbReference type="ChEBI" id="CHEBI:58435"/>
        <dbReference type="ChEBI" id="CHEBI:58525"/>
        <dbReference type="EC" id="5.3.1.16"/>
    </reaction>
</comment>
<keyword evidence="9 12" id="KW-0368">Histidine biosynthesis</keyword>
<evidence type="ECO:0000256" key="12">
    <source>
        <dbReference type="HAMAP-Rule" id="MF_01014"/>
    </source>
</evidence>
<evidence type="ECO:0000256" key="13">
    <source>
        <dbReference type="RuleBase" id="RU003657"/>
    </source>
</evidence>
<dbReference type="InterPro" id="IPR006063">
    <property type="entry name" value="HisA_bact_arch"/>
</dbReference>
<evidence type="ECO:0000256" key="1">
    <source>
        <dbReference type="ARBA" id="ARBA00000901"/>
    </source>
</evidence>
<dbReference type="PANTHER" id="PTHR43090:SF2">
    <property type="entry name" value="1-(5-PHOSPHORIBOSYL)-5-[(5-PHOSPHORIBOSYLAMINO)METHYLIDENEAMINO] IMIDAZOLE-4-CARBOXAMIDE ISOMERASE"/>
    <property type="match status" value="1"/>
</dbReference>
<comment type="caution">
    <text evidence="15">The sequence shown here is derived from an EMBL/GenBank/DDBJ whole genome shotgun (WGS) entry which is preliminary data.</text>
</comment>
<gene>
    <name evidence="12 15" type="primary">hisA</name>
    <name evidence="15" type="ORF">IAB90_07095</name>
</gene>
<dbReference type="NCBIfam" id="TIGR00007">
    <property type="entry name" value="1-(5-phosphoribosyl)-5-[(5-phosphoribosylamino)methylideneamino]imidazole-4-carboxamide isomerase"/>
    <property type="match status" value="1"/>
</dbReference>
<reference evidence="15" key="1">
    <citation type="submission" date="2020-10" db="EMBL/GenBank/DDBJ databases">
        <authorList>
            <person name="Gilroy R."/>
        </authorList>
    </citation>
    <scope>NUCLEOTIDE SEQUENCE</scope>
    <source>
        <strain evidence="15">ChiW25-3613</strain>
    </source>
</reference>
<evidence type="ECO:0000256" key="6">
    <source>
        <dbReference type="ARBA" id="ARBA00018464"/>
    </source>
</evidence>
<feature type="active site" description="Proton acceptor" evidence="12">
    <location>
        <position position="8"/>
    </location>
</feature>
<sequence length="240" mass="25665">MKIYPAIDIRGGNAVRLKQGDYNKETVYSADPVEVALKFKEAGATCLHVVDLDGALEGELVNSEIIKKIVGRTGLYVQAGGGVRSLTRIEQYLNAGVSRVILGSAAVDNFTIVTDAVKFFGGKVAVGVDSFGGKVAVHGWKTVTDIDSIDFCRKLRELGVHTVIFTDISRDGMLGGSNFAAYEELVKIKGLRVIASGGISNISEIKKLAEINVRGVVLGKALYDGVLDLKDTIKECQDVS</sequence>
<evidence type="ECO:0000313" key="15">
    <source>
        <dbReference type="EMBL" id="HIR40128.1"/>
    </source>
</evidence>